<dbReference type="InterPro" id="IPR019587">
    <property type="entry name" value="Polyketide_cyclase/dehydratase"/>
</dbReference>
<proteinExistence type="predicted"/>
<dbReference type="Pfam" id="PF10604">
    <property type="entry name" value="Polyketide_cyc2"/>
    <property type="match status" value="1"/>
</dbReference>
<protein>
    <submittedName>
        <fullName evidence="1">SRPBCC family protein</fullName>
    </submittedName>
</protein>
<organism evidence="1">
    <name type="scientific">Prevotella sp. GTC17254</name>
    <dbReference type="NCBI Taxonomy" id="3236794"/>
    <lineage>
        <taxon>Bacteria</taxon>
        <taxon>Pseudomonadati</taxon>
        <taxon>Bacteroidota</taxon>
        <taxon>Bacteroidia</taxon>
        <taxon>Bacteroidales</taxon>
        <taxon>Prevotellaceae</taxon>
        <taxon>Prevotella</taxon>
    </lineage>
</organism>
<reference evidence="1" key="1">
    <citation type="submission" date="2024-07" db="EMBL/GenBank/DDBJ databases">
        <title>Complete genome sequence of Prevotella sp. YM-2024 GTC17254.</title>
        <authorList>
            <person name="Hayashi M."/>
            <person name="Muto Y."/>
            <person name="Tanaka K."/>
            <person name="Niwa H."/>
        </authorList>
    </citation>
    <scope>NUCLEOTIDE SEQUENCE</scope>
    <source>
        <strain evidence="1">GTC17254</strain>
    </source>
</reference>
<dbReference type="EMBL" id="AP035786">
    <property type="protein sequence ID" value="BFO72806.1"/>
    <property type="molecule type" value="Genomic_DNA"/>
</dbReference>
<accession>A0AB33IYP7</accession>
<gene>
    <name evidence="1" type="ORF">GTC17254_04030</name>
</gene>
<dbReference type="SUPFAM" id="SSF55961">
    <property type="entry name" value="Bet v1-like"/>
    <property type="match status" value="1"/>
</dbReference>
<name>A0AB33IYP7_9BACT</name>
<sequence length="147" mass="17425">MVVTSNIKATFPCDSQRVWEVVTSLTNYSWRSDIERIEVISDTQFVEITKSGYRTIFTITRQEPFCLWEFDIENDNMKGHWVGAFSGNEKTATIDFTEHIEPKKWFPKLLVRIYLKYMQVKYVRDLREVLKNTTLDFGSKVEKLCHK</sequence>
<dbReference type="AlphaFoldDB" id="A0AB33IYP7"/>
<evidence type="ECO:0000313" key="1">
    <source>
        <dbReference type="EMBL" id="BFO72806.1"/>
    </source>
</evidence>